<dbReference type="AlphaFoldDB" id="C8RX29"/>
<dbReference type="Proteomes" id="UP000010121">
    <property type="component" value="Unassembled WGS sequence"/>
</dbReference>
<dbReference type="SFLD" id="SFLDS00003">
    <property type="entry name" value="Haloacid_Dehalogenase"/>
    <property type="match status" value="1"/>
</dbReference>
<dbReference type="SUPFAM" id="SSF56784">
    <property type="entry name" value="HAD-like"/>
    <property type="match status" value="1"/>
</dbReference>
<dbReference type="PRINTS" id="PR00413">
    <property type="entry name" value="HADHALOGNASE"/>
</dbReference>
<evidence type="ECO:0000313" key="2">
    <source>
        <dbReference type="Proteomes" id="UP000010121"/>
    </source>
</evidence>
<sequence>MPDGWPEALIFDVDGTLAETEELHRRAFNAAFADAGLRWNWSQDDYRALLTTTGGKERIARYVTERGGDPATVPVAELHKAKTAHYVDLMARGQIALRPGIADLIDEARAAGRRLAIATTTSPANVEALCLAVFGKPAAQVFDVIAAGDEVPAKKPAPDIYLLALQRLGLTADRAVALEDSRNGLRSARAAKLACVVSPGVYTAGEDFSAATLVLGCFTDLGGLAGLSAVRT</sequence>
<dbReference type="SFLD" id="SFLDG01135">
    <property type="entry name" value="C1.5.6:_HAD__Beta-PGM__Phospha"/>
    <property type="match status" value="1"/>
</dbReference>
<protein>
    <submittedName>
        <fullName evidence="1">HAD-superfamily hydrolase, subfamily IA, variant 3</fullName>
    </submittedName>
</protein>
<dbReference type="Pfam" id="PF00702">
    <property type="entry name" value="Hydrolase"/>
    <property type="match status" value="1"/>
</dbReference>
<dbReference type="InterPro" id="IPR006439">
    <property type="entry name" value="HAD-SF_hydro_IA"/>
</dbReference>
<reference evidence="1 2" key="1">
    <citation type="submission" date="2009-08" db="EMBL/GenBank/DDBJ databases">
        <title>The draft genome of Rhodobacter sp. SW2.</title>
        <authorList>
            <consortium name="US DOE Joint Genome Institute (JGI-PGF)"/>
            <person name="Lucas S."/>
            <person name="Copeland A."/>
            <person name="Lapidus A."/>
            <person name="Glavina del Rio T."/>
            <person name="Tice H."/>
            <person name="Bruce D."/>
            <person name="Goodwin L."/>
            <person name="Pitluck S."/>
            <person name="Larimer F."/>
            <person name="Land M.L."/>
            <person name="Hauser L."/>
            <person name="Emerson D."/>
        </authorList>
    </citation>
    <scope>NUCLEOTIDE SEQUENCE [LARGE SCALE GENOMIC DNA]</scope>
    <source>
        <strain evidence="1 2">SW2</strain>
    </source>
</reference>
<gene>
    <name evidence="1" type="ORF">Rsw2DRAFT_0357</name>
</gene>
<dbReference type="PANTHER" id="PTHR42896">
    <property type="entry name" value="XYLULOSE-1,5-BISPHOSPHATE (XUBP) PHOSPHATASE"/>
    <property type="match status" value="1"/>
</dbReference>
<proteinExistence type="predicted"/>
<dbReference type="Gene3D" id="1.10.150.240">
    <property type="entry name" value="Putative phosphatase, domain 2"/>
    <property type="match status" value="1"/>
</dbReference>
<comment type="caution">
    <text evidence="1">The sequence shown here is derived from an EMBL/GenBank/DDBJ whole genome shotgun (WGS) entry which is preliminary data.</text>
</comment>
<dbReference type="RefSeq" id="WP_008027440.1">
    <property type="nucleotide sequence ID" value="NZ_ACYY01000002.1"/>
</dbReference>
<dbReference type="eggNOG" id="COG0637">
    <property type="taxonomic scope" value="Bacteria"/>
</dbReference>
<dbReference type="InterPro" id="IPR023214">
    <property type="entry name" value="HAD_sf"/>
</dbReference>
<dbReference type="GO" id="GO:0016787">
    <property type="term" value="F:hydrolase activity"/>
    <property type="evidence" value="ECO:0007669"/>
    <property type="project" value="UniProtKB-KW"/>
</dbReference>
<accession>C8RX29</accession>
<dbReference type="CDD" id="cd07528">
    <property type="entry name" value="HAD_CbbY-like"/>
    <property type="match status" value="1"/>
</dbReference>
<dbReference type="SFLD" id="SFLDG01129">
    <property type="entry name" value="C1.5:_HAD__Beta-PGM__Phosphata"/>
    <property type="match status" value="1"/>
</dbReference>
<dbReference type="PANTHER" id="PTHR42896:SF2">
    <property type="entry name" value="CBBY-LIKE PROTEIN"/>
    <property type="match status" value="1"/>
</dbReference>
<organism evidence="1 2">
    <name type="scientific">Rhodobacter ferrooxidans</name>
    <dbReference type="NCBI Taxonomy" id="371731"/>
    <lineage>
        <taxon>Bacteria</taxon>
        <taxon>Pseudomonadati</taxon>
        <taxon>Pseudomonadota</taxon>
        <taxon>Alphaproteobacteria</taxon>
        <taxon>Rhodobacterales</taxon>
        <taxon>Rhodobacter group</taxon>
        <taxon>Rhodobacter</taxon>
    </lineage>
</organism>
<dbReference type="SFLD" id="SFLDF00035">
    <property type="entry name" value="phosphoglycolate_phosphatase"/>
    <property type="match status" value="1"/>
</dbReference>
<dbReference type="STRING" id="371731.Rsw2DRAFT_0357"/>
<dbReference type="NCBIfam" id="TIGR01509">
    <property type="entry name" value="HAD-SF-IA-v3"/>
    <property type="match status" value="1"/>
</dbReference>
<dbReference type="InterPro" id="IPR036412">
    <property type="entry name" value="HAD-like_sf"/>
</dbReference>
<evidence type="ECO:0000313" key="1">
    <source>
        <dbReference type="EMBL" id="EEW26554.1"/>
    </source>
</evidence>
<dbReference type="InterPro" id="IPR023198">
    <property type="entry name" value="PGP-like_dom2"/>
</dbReference>
<dbReference type="EMBL" id="ACYY01000002">
    <property type="protein sequence ID" value="EEW26554.1"/>
    <property type="molecule type" value="Genomic_DNA"/>
</dbReference>
<keyword evidence="2" id="KW-1185">Reference proteome</keyword>
<dbReference type="Gene3D" id="3.40.50.1000">
    <property type="entry name" value="HAD superfamily/HAD-like"/>
    <property type="match status" value="1"/>
</dbReference>
<name>C8RX29_9RHOB</name>
<keyword evidence="1" id="KW-0378">Hydrolase</keyword>
<dbReference type="InterPro" id="IPR044999">
    <property type="entry name" value="CbbY-like"/>
</dbReference>